<feature type="region of interest" description="Disordered" evidence="1">
    <location>
        <begin position="23"/>
        <end position="84"/>
    </location>
</feature>
<protein>
    <recommendedName>
        <fullName evidence="4">VCBS repeat-containing protein</fullName>
    </recommendedName>
</protein>
<dbReference type="SUPFAM" id="SSF69318">
    <property type="entry name" value="Integrin alpha N-terminal domain"/>
    <property type="match status" value="1"/>
</dbReference>
<evidence type="ECO:0000256" key="2">
    <source>
        <dbReference type="SAM" id="SignalP"/>
    </source>
</evidence>
<gene>
    <name evidence="3" type="ORF">ENP34_04210</name>
</gene>
<proteinExistence type="predicted"/>
<feature type="chain" id="PRO_5032998270" description="VCBS repeat-containing protein" evidence="2">
    <location>
        <begin position="25"/>
        <end position="348"/>
    </location>
</feature>
<dbReference type="AlphaFoldDB" id="A0A831TEG4"/>
<evidence type="ECO:0000256" key="1">
    <source>
        <dbReference type="SAM" id="MobiDB-lite"/>
    </source>
</evidence>
<reference evidence="3" key="1">
    <citation type="journal article" date="2020" name="mSystems">
        <title>Genome- and Community-Level Interaction Insights into Carbon Utilization and Element Cycling Functions of Hydrothermarchaeota in Hydrothermal Sediment.</title>
        <authorList>
            <person name="Zhou Z."/>
            <person name="Liu Y."/>
            <person name="Xu W."/>
            <person name="Pan J."/>
            <person name="Luo Z.H."/>
            <person name="Li M."/>
        </authorList>
    </citation>
    <scope>NUCLEOTIDE SEQUENCE [LARGE SCALE GENOMIC DNA]</scope>
    <source>
        <strain evidence="3">SpSt-210</strain>
    </source>
</reference>
<name>A0A831TEG4_9BACT</name>
<dbReference type="InterPro" id="IPR028994">
    <property type="entry name" value="Integrin_alpha_N"/>
</dbReference>
<comment type="caution">
    <text evidence="3">The sequence shown here is derived from an EMBL/GenBank/DDBJ whole genome shotgun (WGS) entry which is preliminary data.</text>
</comment>
<dbReference type="EMBL" id="DSIY01000097">
    <property type="protein sequence ID" value="HEG90634.1"/>
    <property type="molecule type" value="Genomic_DNA"/>
</dbReference>
<feature type="compositionally biased region" description="Pro residues" evidence="1">
    <location>
        <begin position="43"/>
        <end position="76"/>
    </location>
</feature>
<keyword evidence="2" id="KW-0732">Signal</keyword>
<accession>A0A831TEG4</accession>
<sequence length="348" mass="37190">MTRRCALLLLVFILFACVPGRSEAGSTVTRPADDLSTATEPIETPPPASTPSPPPATPTAAPTAPPPAPTQSPPTPTAVLTPTTTPLPAPRWSLLLQLLRDGQVIAEGATSDELASYQPEVGREPDRYALRVLVSDGLESTELPVNDPMSFALFHFIGIAYVHDLDGDGRDEAIVHDFTGGAHCCSNYYILASDPSGITTLDAIALGNGGIQGIGDLDGDGTAEILAVDDRLLMLGEIPLAAAPYLPLVLCLGGDRTLEDCTTRFPVVVEQSAAHYEDLLSYPENDEIVRQAAAIGVYAHYARIGRAQEGLQRIASRCPQCLRFVEQHRAAIDERLREERPLRLTASP</sequence>
<organism evidence="3">
    <name type="scientific">Thermorudis peleae</name>
    <dbReference type="NCBI Taxonomy" id="1382356"/>
    <lineage>
        <taxon>Bacteria</taxon>
        <taxon>Pseudomonadati</taxon>
        <taxon>Thermomicrobiota</taxon>
        <taxon>Thermomicrobia</taxon>
        <taxon>Thermomicrobia incertae sedis</taxon>
        <taxon>Thermorudis</taxon>
    </lineage>
</organism>
<evidence type="ECO:0008006" key="4">
    <source>
        <dbReference type="Google" id="ProtNLM"/>
    </source>
</evidence>
<evidence type="ECO:0000313" key="3">
    <source>
        <dbReference type="EMBL" id="HEG90634.1"/>
    </source>
</evidence>
<feature type="signal peptide" evidence="2">
    <location>
        <begin position="1"/>
        <end position="24"/>
    </location>
</feature>
<dbReference type="PROSITE" id="PS51257">
    <property type="entry name" value="PROKAR_LIPOPROTEIN"/>
    <property type="match status" value="1"/>
</dbReference>